<accession>A0A066YH39</accession>
<feature type="region of interest" description="Disordered" evidence="1">
    <location>
        <begin position="1"/>
        <end position="51"/>
    </location>
</feature>
<evidence type="ECO:0000313" key="3">
    <source>
        <dbReference type="Proteomes" id="UP000027178"/>
    </source>
</evidence>
<comment type="caution">
    <text evidence="2">The sequence shown here is derived from an EMBL/GenBank/DDBJ whole genome shotgun (WGS) entry which is preliminary data.</text>
</comment>
<gene>
    <name evidence="2" type="ORF">KCH_74380</name>
</gene>
<dbReference type="PATRIC" id="fig|1348663.4.peg.7186"/>
<sequence length="51" mass="5633">MTADVHRGAAGPPAARLRAWPRPRPRPRVRVRRVRRGGNGLSRGGRPEKVA</sequence>
<feature type="compositionally biased region" description="Low complexity" evidence="1">
    <location>
        <begin position="8"/>
        <end position="18"/>
    </location>
</feature>
<protein>
    <submittedName>
        <fullName evidence="2">Uncharacterized protein</fullName>
    </submittedName>
</protein>
<proteinExistence type="predicted"/>
<name>A0A066YH39_9ACTN</name>
<feature type="compositionally biased region" description="Basic residues" evidence="1">
    <location>
        <begin position="19"/>
        <end position="36"/>
    </location>
</feature>
<dbReference type="Proteomes" id="UP000027178">
    <property type="component" value="Unassembled WGS sequence"/>
</dbReference>
<organism evidence="2 3">
    <name type="scientific">Kitasatospora cheerisanensis KCTC 2395</name>
    <dbReference type="NCBI Taxonomy" id="1348663"/>
    <lineage>
        <taxon>Bacteria</taxon>
        <taxon>Bacillati</taxon>
        <taxon>Actinomycetota</taxon>
        <taxon>Actinomycetes</taxon>
        <taxon>Kitasatosporales</taxon>
        <taxon>Streptomycetaceae</taxon>
        <taxon>Kitasatospora</taxon>
    </lineage>
</organism>
<dbReference type="EMBL" id="JNBY01000160">
    <property type="protein sequence ID" value="KDN80803.1"/>
    <property type="molecule type" value="Genomic_DNA"/>
</dbReference>
<keyword evidence="3" id="KW-1185">Reference proteome</keyword>
<dbReference type="AlphaFoldDB" id="A0A066YH39"/>
<dbReference type="HOGENOM" id="CLU_3099824_0_0_11"/>
<evidence type="ECO:0000256" key="1">
    <source>
        <dbReference type="SAM" id="MobiDB-lite"/>
    </source>
</evidence>
<reference evidence="2 3" key="1">
    <citation type="submission" date="2014-05" db="EMBL/GenBank/DDBJ databases">
        <title>Draft Genome Sequence of Kitasatospora cheerisanensis KCTC 2395.</title>
        <authorList>
            <person name="Nam D.H."/>
        </authorList>
    </citation>
    <scope>NUCLEOTIDE SEQUENCE [LARGE SCALE GENOMIC DNA]</scope>
    <source>
        <strain evidence="2 3">KCTC 2395</strain>
    </source>
</reference>
<evidence type="ECO:0000313" key="2">
    <source>
        <dbReference type="EMBL" id="KDN80803.1"/>
    </source>
</evidence>